<evidence type="ECO:0000256" key="2">
    <source>
        <dbReference type="ARBA" id="ARBA00004613"/>
    </source>
</evidence>
<sequence length="518" mass="55806">MLRSTFAGFTTAQLGMQASQKALDISGQNIANVNTEGYTRQRLDMVSLNTQNGSFYSSTTATNVGFGVDITGVSQIRNPYLDTQYRSQASRTGASQSAQDALDMINRIFDETGRDAVKTGLSDLGSNLSALSNPTNVGNQVFDTTVRSSCQVLVSYFNQYSTSLNEARSELVSGLENDSTEINTLLSEIATMNETIKNSQVLGNTALELIDSRNLKLDELAAWLPIDVKYSTQNFSGGISTDILNVSFRDVQGVSHTLIDDNRYGSLSIQDDSTSISFFVTDTKGVKSADLKDSLAGGSFENALKMLNRAGDFSGDETAGLPFYQQYFDAFVNEFATTMNSLNSQTRTVDNGDGTTSAITENHPLFVASGGADAFTASNIRISDDWINGNIRIITASSADAGSTANDNVLKMLNALSQKREFAIDGETFYLGNFQECYTNMETAMGIASNTNSALLENNQTVLNQIANARDSVSGVSLDEEGINLLQYQQAFSASARLMTTLDEALDKLINGTGVVGR</sequence>
<evidence type="ECO:0000259" key="10">
    <source>
        <dbReference type="Pfam" id="PF22638"/>
    </source>
</evidence>
<dbReference type="Proteomes" id="UP000184342">
    <property type="component" value="Unassembled WGS sequence"/>
</dbReference>
<dbReference type="AlphaFoldDB" id="A0A1M6I6F0"/>
<dbReference type="InterPro" id="IPR053927">
    <property type="entry name" value="FlgK_helical"/>
</dbReference>
<keyword evidence="6 7" id="KW-0975">Bacterial flagellum</keyword>
<feature type="domain" description="Flagellar basal body rod protein N-terminal" evidence="8">
    <location>
        <begin position="11"/>
        <end position="39"/>
    </location>
</feature>
<dbReference type="GO" id="GO:0005198">
    <property type="term" value="F:structural molecule activity"/>
    <property type="evidence" value="ECO:0007669"/>
    <property type="project" value="UniProtKB-UniRule"/>
</dbReference>
<keyword evidence="11" id="KW-0969">Cilium</keyword>
<evidence type="ECO:0000256" key="7">
    <source>
        <dbReference type="RuleBase" id="RU362065"/>
    </source>
</evidence>
<evidence type="ECO:0000256" key="5">
    <source>
        <dbReference type="ARBA" id="ARBA00022525"/>
    </source>
</evidence>
<feature type="domain" description="Flagellar basal-body/hook protein C-terminal" evidence="9">
    <location>
        <begin position="473"/>
        <end position="511"/>
    </location>
</feature>
<dbReference type="STRING" id="1122934.SAMN02745691_01692"/>
<dbReference type="GO" id="GO:0005576">
    <property type="term" value="C:extracellular region"/>
    <property type="evidence" value="ECO:0007669"/>
    <property type="project" value="UniProtKB-SubCell"/>
</dbReference>
<name>A0A1M6I6F0_9FIRM</name>
<dbReference type="GO" id="GO:0044780">
    <property type="term" value="P:bacterial-type flagellum assembly"/>
    <property type="evidence" value="ECO:0007669"/>
    <property type="project" value="InterPro"/>
</dbReference>
<keyword evidence="12" id="KW-1185">Reference proteome</keyword>
<evidence type="ECO:0000256" key="3">
    <source>
        <dbReference type="ARBA" id="ARBA00009677"/>
    </source>
</evidence>
<evidence type="ECO:0000256" key="6">
    <source>
        <dbReference type="ARBA" id="ARBA00023143"/>
    </source>
</evidence>
<dbReference type="GO" id="GO:0009424">
    <property type="term" value="C:bacterial-type flagellum hook"/>
    <property type="evidence" value="ECO:0007669"/>
    <property type="project" value="UniProtKB-UniRule"/>
</dbReference>
<proteinExistence type="inferred from homology"/>
<dbReference type="Pfam" id="PF06429">
    <property type="entry name" value="Flg_bbr_C"/>
    <property type="match status" value="1"/>
</dbReference>
<dbReference type="InterPro" id="IPR002371">
    <property type="entry name" value="FlgK"/>
</dbReference>
<organism evidence="11 12">
    <name type="scientific">Parasporobacterium paucivorans DSM 15970</name>
    <dbReference type="NCBI Taxonomy" id="1122934"/>
    <lineage>
        <taxon>Bacteria</taxon>
        <taxon>Bacillati</taxon>
        <taxon>Bacillota</taxon>
        <taxon>Clostridia</taxon>
        <taxon>Lachnospirales</taxon>
        <taxon>Lachnospiraceae</taxon>
        <taxon>Parasporobacterium</taxon>
    </lineage>
</organism>
<gene>
    <name evidence="7" type="primary">flgK</name>
    <name evidence="11" type="ORF">SAMN02745691_01692</name>
</gene>
<dbReference type="PRINTS" id="PR01005">
    <property type="entry name" value="FLGHOOKAP1"/>
</dbReference>
<dbReference type="EMBL" id="FQYT01000017">
    <property type="protein sequence ID" value="SHJ30015.1"/>
    <property type="molecule type" value="Genomic_DNA"/>
</dbReference>
<dbReference type="SUPFAM" id="SSF64518">
    <property type="entry name" value="Phase 1 flagellin"/>
    <property type="match status" value="1"/>
</dbReference>
<dbReference type="InterPro" id="IPR010930">
    <property type="entry name" value="Flg_bb/hook_C_dom"/>
</dbReference>
<comment type="subcellular location">
    <subcellularLocation>
        <location evidence="1 7">Bacterial flagellum</location>
    </subcellularLocation>
    <subcellularLocation>
        <location evidence="2 7">Secreted</location>
    </subcellularLocation>
</comment>
<accession>A0A1M6I6F0</accession>
<dbReference type="PANTHER" id="PTHR30033">
    <property type="entry name" value="FLAGELLAR HOOK-ASSOCIATED PROTEIN 1"/>
    <property type="match status" value="1"/>
</dbReference>
<evidence type="ECO:0000313" key="12">
    <source>
        <dbReference type="Proteomes" id="UP000184342"/>
    </source>
</evidence>
<evidence type="ECO:0000259" key="9">
    <source>
        <dbReference type="Pfam" id="PF06429"/>
    </source>
</evidence>
<keyword evidence="5 7" id="KW-0964">Secreted</keyword>
<evidence type="ECO:0000256" key="1">
    <source>
        <dbReference type="ARBA" id="ARBA00004365"/>
    </source>
</evidence>
<feature type="domain" description="Flagellar hook-associated protein FlgK helical" evidence="10">
    <location>
        <begin position="103"/>
        <end position="351"/>
    </location>
</feature>
<comment type="similarity">
    <text evidence="3 7">Belongs to the flagella basal body rod proteins family.</text>
</comment>
<dbReference type="OrthoDB" id="9802553at2"/>
<protein>
    <recommendedName>
        <fullName evidence="4 7">Flagellar hook-associated protein 1</fullName>
        <shortName evidence="7">HAP1</shortName>
    </recommendedName>
</protein>
<dbReference type="Pfam" id="PF22638">
    <property type="entry name" value="FlgK_D1"/>
    <property type="match status" value="1"/>
</dbReference>
<evidence type="ECO:0000256" key="4">
    <source>
        <dbReference type="ARBA" id="ARBA00016244"/>
    </source>
</evidence>
<keyword evidence="11" id="KW-0282">Flagellum</keyword>
<dbReference type="RefSeq" id="WP_073993986.1">
    <property type="nucleotide sequence ID" value="NZ_FQYT01000017.1"/>
</dbReference>
<reference evidence="11 12" key="1">
    <citation type="submission" date="2016-11" db="EMBL/GenBank/DDBJ databases">
        <authorList>
            <person name="Jaros S."/>
            <person name="Januszkiewicz K."/>
            <person name="Wedrychowicz H."/>
        </authorList>
    </citation>
    <scope>NUCLEOTIDE SEQUENCE [LARGE SCALE GENOMIC DNA]</scope>
    <source>
        <strain evidence="11 12">DSM 15970</strain>
    </source>
</reference>
<evidence type="ECO:0000313" key="11">
    <source>
        <dbReference type="EMBL" id="SHJ30015.1"/>
    </source>
</evidence>
<dbReference type="PANTHER" id="PTHR30033:SF1">
    <property type="entry name" value="FLAGELLAR HOOK-ASSOCIATED PROTEIN 1"/>
    <property type="match status" value="1"/>
</dbReference>
<dbReference type="InterPro" id="IPR001444">
    <property type="entry name" value="Flag_bb_rod_N"/>
</dbReference>
<keyword evidence="11" id="KW-0966">Cell projection</keyword>
<dbReference type="Pfam" id="PF00460">
    <property type="entry name" value="Flg_bb_rod"/>
    <property type="match status" value="1"/>
</dbReference>
<evidence type="ECO:0000259" key="8">
    <source>
        <dbReference type="Pfam" id="PF00460"/>
    </source>
</evidence>
<dbReference type="NCBIfam" id="TIGR02492">
    <property type="entry name" value="flgK_ends"/>
    <property type="match status" value="1"/>
</dbReference>